<dbReference type="Pfam" id="PF00072">
    <property type="entry name" value="Response_reg"/>
    <property type="match status" value="1"/>
</dbReference>
<dbReference type="Proteomes" id="UP000291469">
    <property type="component" value="Chromosome"/>
</dbReference>
<evidence type="ECO:0000259" key="7">
    <source>
        <dbReference type="PROSITE" id="PS50110"/>
    </source>
</evidence>
<dbReference type="GO" id="GO:0003677">
    <property type="term" value="F:DNA binding"/>
    <property type="evidence" value="ECO:0007669"/>
    <property type="project" value="UniProtKB-KW"/>
</dbReference>
<dbReference type="GO" id="GO:0000160">
    <property type="term" value="P:phosphorelay signal transduction system"/>
    <property type="evidence" value="ECO:0007669"/>
    <property type="project" value="InterPro"/>
</dbReference>
<dbReference type="InterPro" id="IPR039420">
    <property type="entry name" value="WalR-like"/>
</dbReference>
<evidence type="ECO:0000256" key="4">
    <source>
        <dbReference type="ARBA" id="ARBA00023163"/>
    </source>
</evidence>
<feature type="domain" description="HTH luxR-type" evidence="6">
    <location>
        <begin position="140"/>
        <end position="205"/>
    </location>
</feature>
<dbReference type="InterPro" id="IPR011006">
    <property type="entry name" value="CheY-like_superfamily"/>
</dbReference>
<accession>A0A411YLQ3</accession>
<dbReference type="CDD" id="cd17535">
    <property type="entry name" value="REC_NarL-like"/>
    <property type="match status" value="1"/>
</dbReference>
<organism evidence="8 9">
    <name type="scientific">Egibacter rhizosphaerae</name>
    <dbReference type="NCBI Taxonomy" id="1670831"/>
    <lineage>
        <taxon>Bacteria</taxon>
        <taxon>Bacillati</taxon>
        <taxon>Actinomycetota</taxon>
        <taxon>Nitriliruptoria</taxon>
        <taxon>Egibacterales</taxon>
        <taxon>Egibacteraceae</taxon>
        <taxon>Egibacter</taxon>
    </lineage>
</organism>
<evidence type="ECO:0000259" key="6">
    <source>
        <dbReference type="PROSITE" id="PS50043"/>
    </source>
</evidence>
<keyword evidence="1 5" id="KW-0597">Phosphoprotein</keyword>
<dbReference type="InterPro" id="IPR016032">
    <property type="entry name" value="Sig_transdc_resp-reg_C-effctor"/>
</dbReference>
<evidence type="ECO:0000256" key="3">
    <source>
        <dbReference type="ARBA" id="ARBA00023125"/>
    </source>
</evidence>
<dbReference type="InterPro" id="IPR000792">
    <property type="entry name" value="Tscrpt_reg_LuxR_C"/>
</dbReference>
<sequence length="212" mass="23622">MLVDDHEVVRQGLRAMIEAHEDLEVVAEAGTADESVLRARSYKPDVIVMDVRLPDRSGVLACRDIRAENPWMSVLMLTSYSDDQALFDSIMAGAAGFVLKQIRGSELVDGIRRVGKGESLLDPAVTARVLDRVRNPQGNEDPRLARLTPTEARILEMIAEGRTNREIGEQIHLAEKTVKNYVSTILSKLQVSRRAEAAAYLAERRSNDDRKN</sequence>
<dbReference type="PROSITE" id="PS50110">
    <property type="entry name" value="RESPONSE_REGULATORY"/>
    <property type="match status" value="1"/>
</dbReference>
<dbReference type="InterPro" id="IPR001789">
    <property type="entry name" value="Sig_transdc_resp-reg_receiver"/>
</dbReference>
<dbReference type="PANTHER" id="PTHR43214:SF24">
    <property type="entry name" value="TRANSCRIPTIONAL REGULATORY PROTEIN NARL-RELATED"/>
    <property type="match status" value="1"/>
</dbReference>
<feature type="modified residue" description="4-aspartylphosphate" evidence="5">
    <location>
        <position position="50"/>
    </location>
</feature>
<feature type="domain" description="Response regulatory" evidence="7">
    <location>
        <begin position="1"/>
        <end position="115"/>
    </location>
</feature>
<dbReference type="KEGG" id="erz:ER308_20140"/>
<name>A0A411YLQ3_9ACTN</name>
<evidence type="ECO:0000256" key="2">
    <source>
        <dbReference type="ARBA" id="ARBA00023015"/>
    </source>
</evidence>
<gene>
    <name evidence="8" type="ORF">ER308_20140</name>
</gene>
<dbReference type="PANTHER" id="PTHR43214">
    <property type="entry name" value="TWO-COMPONENT RESPONSE REGULATOR"/>
    <property type="match status" value="1"/>
</dbReference>
<evidence type="ECO:0000313" key="9">
    <source>
        <dbReference type="Proteomes" id="UP000291469"/>
    </source>
</evidence>
<evidence type="ECO:0000256" key="5">
    <source>
        <dbReference type="PROSITE-ProRule" id="PRU00169"/>
    </source>
</evidence>
<keyword evidence="3" id="KW-0238">DNA-binding</keyword>
<dbReference type="SMART" id="SM00448">
    <property type="entry name" value="REC"/>
    <property type="match status" value="1"/>
</dbReference>
<protein>
    <submittedName>
        <fullName evidence="8">Response regulator transcription factor</fullName>
    </submittedName>
</protein>
<dbReference type="Pfam" id="PF00196">
    <property type="entry name" value="GerE"/>
    <property type="match status" value="1"/>
</dbReference>
<evidence type="ECO:0000256" key="1">
    <source>
        <dbReference type="ARBA" id="ARBA00022553"/>
    </source>
</evidence>
<dbReference type="CDD" id="cd06170">
    <property type="entry name" value="LuxR_C_like"/>
    <property type="match status" value="1"/>
</dbReference>
<keyword evidence="4" id="KW-0804">Transcription</keyword>
<dbReference type="InterPro" id="IPR058245">
    <property type="entry name" value="NreC/VraR/RcsB-like_REC"/>
</dbReference>
<dbReference type="PROSITE" id="PS50043">
    <property type="entry name" value="HTH_LUXR_2"/>
    <property type="match status" value="1"/>
</dbReference>
<dbReference type="EMBL" id="CP036402">
    <property type="protein sequence ID" value="QBI22149.1"/>
    <property type="molecule type" value="Genomic_DNA"/>
</dbReference>
<proteinExistence type="predicted"/>
<dbReference type="Gene3D" id="3.40.50.2300">
    <property type="match status" value="1"/>
</dbReference>
<keyword evidence="9" id="KW-1185">Reference proteome</keyword>
<keyword evidence="2" id="KW-0805">Transcription regulation</keyword>
<dbReference type="PRINTS" id="PR00038">
    <property type="entry name" value="HTHLUXR"/>
</dbReference>
<dbReference type="SMART" id="SM00421">
    <property type="entry name" value="HTH_LUXR"/>
    <property type="match status" value="1"/>
</dbReference>
<dbReference type="RefSeq" id="WP_131157137.1">
    <property type="nucleotide sequence ID" value="NZ_CP036402.1"/>
</dbReference>
<dbReference type="AlphaFoldDB" id="A0A411YLQ3"/>
<dbReference type="OrthoDB" id="9808843at2"/>
<evidence type="ECO:0000313" key="8">
    <source>
        <dbReference type="EMBL" id="QBI22149.1"/>
    </source>
</evidence>
<dbReference type="GO" id="GO:0006355">
    <property type="term" value="P:regulation of DNA-templated transcription"/>
    <property type="evidence" value="ECO:0007669"/>
    <property type="project" value="InterPro"/>
</dbReference>
<dbReference type="SUPFAM" id="SSF46894">
    <property type="entry name" value="C-terminal effector domain of the bipartite response regulators"/>
    <property type="match status" value="1"/>
</dbReference>
<reference evidence="8 9" key="1">
    <citation type="submission" date="2019-01" db="EMBL/GenBank/DDBJ databases">
        <title>Egibacter rhizosphaerae EGI 80759T.</title>
        <authorList>
            <person name="Chen D.-D."/>
            <person name="Tian Y."/>
            <person name="Jiao J.-Y."/>
            <person name="Zhang X.-T."/>
            <person name="Zhang Y.-G."/>
            <person name="Zhang Y."/>
            <person name="Xiao M."/>
            <person name="Shu W.-S."/>
            <person name="Li W.-J."/>
        </authorList>
    </citation>
    <scope>NUCLEOTIDE SEQUENCE [LARGE SCALE GENOMIC DNA]</scope>
    <source>
        <strain evidence="8 9">EGI 80759</strain>
    </source>
</reference>
<dbReference type="SUPFAM" id="SSF52172">
    <property type="entry name" value="CheY-like"/>
    <property type="match status" value="1"/>
</dbReference>